<dbReference type="Pfam" id="PF12697">
    <property type="entry name" value="Abhydrolase_6"/>
    <property type="match status" value="1"/>
</dbReference>
<dbReference type="InterPro" id="IPR050228">
    <property type="entry name" value="Carboxylesterase_BioH"/>
</dbReference>
<dbReference type="GO" id="GO:0016787">
    <property type="term" value="F:hydrolase activity"/>
    <property type="evidence" value="ECO:0007669"/>
    <property type="project" value="UniProtKB-KW"/>
</dbReference>
<keyword evidence="2" id="KW-0378">Hydrolase</keyword>
<reference evidence="2 3" key="1">
    <citation type="submission" date="2019-03" db="EMBL/GenBank/DDBJ databases">
        <title>Genomic Encyclopedia of Archaeal and Bacterial Type Strains, Phase II (KMG-II): from individual species to whole genera.</title>
        <authorList>
            <person name="Goeker M."/>
        </authorList>
    </citation>
    <scope>NUCLEOTIDE SEQUENCE [LARGE SCALE GENOMIC DNA]</scope>
    <source>
        <strain evidence="2 3">DSM 45499</strain>
    </source>
</reference>
<dbReference type="RefSeq" id="WP_133902822.1">
    <property type="nucleotide sequence ID" value="NZ_SOCP01000004.1"/>
</dbReference>
<gene>
    <name evidence="2" type="ORF">CLV71_104265</name>
</gene>
<evidence type="ECO:0000313" key="2">
    <source>
        <dbReference type="EMBL" id="TDV53797.1"/>
    </source>
</evidence>
<dbReference type="InterPro" id="IPR029058">
    <property type="entry name" value="AB_hydrolase_fold"/>
</dbReference>
<dbReference type="OrthoDB" id="9804723at2"/>
<dbReference type="SUPFAM" id="SSF53474">
    <property type="entry name" value="alpha/beta-Hydrolases"/>
    <property type="match status" value="1"/>
</dbReference>
<dbReference type="EMBL" id="SOCP01000004">
    <property type="protein sequence ID" value="TDV53797.1"/>
    <property type="molecule type" value="Genomic_DNA"/>
</dbReference>
<dbReference type="InterPro" id="IPR000073">
    <property type="entry name" value="AB_hydrolase_1"/>
</dbReference>
<dbReference type="PANTHER" id="PTHR43194:SF2">
    <property type="entry name" value="PEROXISOMAL MEMBRANE PROTEIN LPX1"/>
    <property type="match status" value="1"/>
</dbReference>
<evidence type="ECO:0000313" key="3">
    <source>
        <dbReference type="Proteomes" id="UP000294927"/>
    </source>
</evidence>
<organism evidence="2 3">
    <name type="scientific">Actinophytocola oryzae</name>
    <dbReference type="NCBI Taxonomy" id="502181"/>
    <lineage>
        <taxon>Bacteria</taxon>
        <taxon>Bacillati</taxon>
        <taxon>Actinomycetota</taxon>
        <taxon>Actinomycetes</taxon>
        <taxon>Pseudonocardiales</taxon>
        <taxon>Pseudonocardiaceae</taxon>
    </lineage>
</organism>
<comment type="caution">
    <text evidence="2">The sequence shown here is derived from an EMBL/GenBank/DDBJ whole genome shotgun (WGS) entry which is preliminary data.</text>
</comment>
<dbReference type="PANTHER" id="PTHR43194">
    <property type="entry name" value="HYDROLASE ALPHA/BETA FOLD FAMILY"/>
    <property type="match status" value="1"/>
</dbReference>
<keyword evidence="3" id="KW-1185">Reference proteome</keyword>
<proteinExistence type="predicted"/>
<accession>A0A4R7VX54</accession>
<evidence type="ECO:0000259" key="1">
    <source>
        <dbReference type="Pfam" id="PF12697"/>
    </source>
</evidence>
<dbReference type="Gene3D" id="3.40.50.1820">
    <property type="entry name" value="alpha/beta hydrolase"/>
    <property type="match status" value="1"/>
</dbReference>
<name>A0A4R7VX54_9PSEU</name>
<feature type="domain" description="AB hydrolase-1" evidence="1">
    <location>
        <begin position="83"/>
        <end position="277"/>
    </location>
</feature>
<protein>
    <submittedName>
        <fullName evidence="2">Alpha/beta hydrolase family protein</fullName>
    </submittedName>
</protein>
<dbReference type="AlphaFoldDB" id="A0A4R7VX54"/>
<dbReference type="Proteomes" id="UP000294927">
    <property type="component" value="Unassembled WGS sequence"/>
</dbReference>
<sequence length="298" mass="32447">MSLQKSTIVRLINSTRLIITRAAFGTLERLAPGLGARWAADLWLTVPRYRGRARRDLPPGTAFTATVRSRQVRGTVWGTGPTVYLVHGWGGAGVQLLSFVNPLVASGHKVVAFDSLSHGTSDPGELGPRRATIPEMTRALTAVVKEHGQPHAVVAHSAGALATFYALRGGLRPDRLIFLAPMVQPTELTKLFAATLGFGERIRTGMTKGVERRANALWSDFDVPTQVTRIAPPPLLTVHDPTDREIAYANSLALVETWPDTELVTVEGVGHWRILRDSGVVTRAVDYVTRHSTELQAM</sequence>